<sequence length="134" mass="14819">MTGFAPIEAEWTPIQADFDSFAEISGDDNPIHVDPVFSARTRFGRTVSHGMLLYSRVWALIREAVPGKRHELQSLMFPNPAYADEALVIHVVAEEGGEAGRLKISVRRKRDDAVVLQGECVLGGEGKWNDTGIR</sequence>
<evidence type="ECO:0000313" key="2">
    <source>
        <dbReference type="EMBL" id="MBA5776752.1"/>
    </source>
</evidence>
<dbReference type="AlphaFoldDB" id="A0A839ACU8"/>
<dbReference type="GO" id="GO:0019171">
    <property type="term" value="F:(3R)-hydroxyacyl-[acyl-carrier-protein] dehydratase activity"/>
    <property type="evidence" value="ECO:0007669"/>
    <property type="project" value="TreeGrafter"/>
</dbReference>
<dbReference type="GO" id="GO:0005835">
    <property type="term" value="C:fatty acid synthase complex"/>
    <property type="evidence" value="ECO:0007669"/>
    <property type="project" value="InterPro"/>
</dbReference>
<dbReference type="SUPFAM" id="SSF54637">
    <property type="entry name" value="Thioesterase/thiol ester dehydrase-isomerase"/>
    <property type="match status" value="1"/>
</dbReference>
<comment type="caution">
    <text evidence="2">The sequence shown here is derived from an EMBL/GenBank/DDBJ whole genome shotgun (WGS) entry which is preliminary data.</text>
</comment>
<evidence type="ECO:0000313" key="3">
    <source>
        <dbReference type="Proteomes" id="UP000541109"/>
    </source>
</evidence>
<organism evidence="2 3">
    <name type="scientific">Stappia albiluteola</name>
    <dbReference type="NCBI Taxonomy" id="2758565"/>
    <lineage>
        <taxon>Bacteria</taxon>
        <taxon>Pseudomonadati</taxon>
        <taxon>Pseudomonadota</taxon>
        <taxon>Alphaproteobacteria</taxon>
        <taxon>Hyphomicrobiales</taxon>
        <taxon>Stappiaceae</taxon>
        <taxon>Stappia</taxon>
    </lineage>
</organism>
<dbReference type="PANTHER" id="PTHR43437:SF3">
    <property type="entry name" value="HYDROXYACYL-THIOESTER DEHYDRATASE TYPE 2, MITOCHONDRIAL"/>
    <property type="match status" value="1"/>
</dbReference>
<dbReference type="GO" id="GO:0006633">
    <property type="term" value="P:fatty acid biosynthetic process"/>
    <property type="evidence" value="ECO:0007669"/>
    <property type="project" value="InterPro"/>
</dbReference>
<gene>
    <name evidence="2" type="ORF">H2509_06375</name>
</gene>
<keyword evidence="3" id="KW-1185">Reference proteome</keyword>
<dbReference type="PRINTS" id="PR01483">
    <property type="entry name" value="FASYNTHASE"/>
</dbReference>
<dbReference type="InterPro" id="IPR050965">
    <property type="entry name" value="UPF0336/Enoyl-CoA_hydratase"/>
</dbReference>
<evidence type="ECO:0000259" key="1">
    <source>
        <dbReference type="Pfam" id="PF01575"/>
    </source>
</evidence>
<protein>
    <submittedName>
        <fullName evidence="2">Hydratase</fullName>
    </submittedName>
</protein>
<dbReference type="Proteomes" id="UP000541109">
    <property type="component" value="Unassembled WGS sequence"/>
</dbReference>
<dbReference type="InterPro" id="IPR002539">
    <property type="entry name" value="MaoC-like_dom"/>
</dbReference>
<accession>A0A839ACU8</accession>
<dbReference type="EMBL" id="JACFXV010000043">
    <property type="protein sequence ID" value="MBA5776752.1"/>
    <property type="molecule type" value="Genomic_DNA"/>
</dbReference>
<dbReference type="InterPro" id="IPR003965">
    <property type="entry name" value="Fatty_acid_synthase"/>
</dbReference>
<dbReference type="Pfam" id="PF01575">
    <property type="entry name" value="MaoC_dehydratas"/>
    <property type="match status" value="1"/>
</dbReference>
<dbReference type="PANTHER" id="PTHR43437">
    <property type="entry name" value="HYDROXYACYL-THIOESTER DEHYDRATASE TYPE 2, MITOCHONDRIAL-RELATED"/>
    <property type="match status" value="1"/>
</dbReference>
<dbReference type="GO" id="GO:0004312">
    <property type="term" value="F:fatty acid synthase activity"/>
    <property type="evidence" value="ECO:0007669"/>
    <property type="project" value="InterPro"/>
</dbReference>
<name>A0A839ACU8_9HYPH</name>
<dbReference type="Gene3D" id="3.10.129.10">
    <property type="entry name" value="Hotdog Thioesterase"/>
    <property type="match status" value="1"/>
</dbReference>
<reference evidence="2 3" key="1">
    <citation type="submission" date="2020-07" db="EMBL/GenBank/DDBJ databases">
        <title>Stappia sp., F7233, whole genome shotgun sequencing project.</title>
        <authorList>
            <person name="Jiang S."/>
            <person name="Liu Z.W."/>
            <person name="Du Z.J."/>
        </authorList>
    </citation>
    <scope>NUCLEOTIDE SEQUENCE [LARGE SCALE GENOMIC DNA]</scope>
    <source>
        <strain evidence="2 3">F7233</strain>
    </source>
</reference>
<dbReference type="InterPro" id="IPR029069">
    <property type="entry name" value="HotDog_dom_sf"/>
</dbReference>
<proteinExistence type="predicted"/>
<feature type="domain" description="MaoC-like" evidence="1">
    <location>
        <begin position="15"/>
        <end position="106"/>
    </location>
</feature>
<dbReference type="RefSeq" id="WP_182163421.1">
    <property type="nucleotide sequence ID" value="NZ_JACFXV010000043.1"/>
</dbReference>